<dbReference type="InterPro" id="IPR027417">
    <property type="entry name" value="P-loop_NTPase"/>
</dbReference>
<evidence type="ECO:0000256" key="3">
    <source>
        <dbReference type="SAM" id="Phobius"/>
    </source>
</evidence>
<name>A0A1Q9D5W0_SYMMI</name>
<feature type="compositionally biased region" description="Low complexity" evidence="2">
    <location>
        <begin position="1378"/>
        <end position="1389"/>
    </location>
</feature>
<gene>
    <name evidence="4" type="ORF">AK812_SmicGene27845</name>
</gene>
<keyword evidence="5" id="KW-1185">Reference proteome</keyword>
<protein>
    <submittedName>
        <fullName evidence="4">Putative mitochondrial protein</fullName>
    </submittedName>
</protein>
<reference evidence="4 5" key="1">
    <citation type="submission" date="2016-02" db="EMBL/GenBank/DDBJ databases">
        <title>Genome analysis of coral dinoflagellate symbionts highlights evolutionary adaptations to a symbiotic lifestyle.</title>
        <authorList>
            <person name="Aranda M."/>
            <person name="Li Y."/>
            <person name="Liew Y.J."/>
            <person name="Baumgarten S."/>
            <person name="Simakov O."/>
            <person name="Wilson M."/>
            <person name="Piel J."/>
            <person name="Ashoor H."/>
            <person name="Bougouffa S."/>
            <person name="Bajic V.B."/>
            <person name="Ryu T."/>
            <person name="Ravasi T."/>
            <person name="Bayer T."/>
            <person name="Micklem G."/>
            <person name="Kim H."/>
            <person name="Bhak J."/>
            <person name="Lajeunesse T.C."/>
            <person name="Voolstra C.R."/>
        </authorList>
    </citation>
    <scope>NUCLEOTIDE SEQUENCE [LARGE SCALE GENOMIC DNA]</scope>
    <source>
        <strain evidence="4 5">CCMP2467</strain>
    </source>
</reference>
<organism evidence="4 5">
    <name type="scientific">Symbiodinium microadriaticum</name>
    <name type="common">Dinoflagellate</name>
    <name type="synonym">Zooxanthella microadriatica</name>
    <dbReference type="NCBI Taxonomy" id="2951"/>
    <lineage>
        <taxon>Eukaryota</taxon>
        <taxon>Sar</taxon>
        <taxon>Alveolata</taxon>
        <taxon>Dinophyceae</taxon>
        <taxon>Suessiales</taxon>
        <taxon>Symbiodiniaceae</taxon>
        <taxon>Symbiodinium</taxon>
    </lineage>
</organism>
<feature type="transmembrane region" description="Helical" evidence="3">
    <location>
        <begin position="772"/>
        <end position="797"/>
    </location>
</feature>
<sequence>MSPVEIAKERTANLRQWMLRAKELAAEGEEPLVSPHCKDILANKSMRLLGEMISASGYGDSRLPCDIGKGFDLLGPIPDSSGVLPKKATYASLSVPEVREVARDNQRCVWQAVSDSAMSMSADDLAVATEIYKLTLAERDEHWVEGPFSLEDLPADAILTRRFGVVQSSWDATKGSVKKIRPIDDFTESLANLTSSSSETIAPHGVDCIVAGLIHRSRQARVLGIREILKAKTIDLRKVCNTAARQRELAASISSILENGSALAKDFEVLRGRLIFAENQVFGRLTCKHMQCISRACRAKGIVTIHDDLAASLLYLRDRVVLGEARSVSSAHRQTFHLFTDASLENGKSGIGAILYNSQGLVVNWYSEEVQEEVVSALNVDSKKGFIYEMEAFAAIHGVIRLCQKLRNVDLIVYCDNQATVAALVKSSSEAPVVRGLLVKLNDVETSRGINCWFERVASELDPKSAKMFKECVGRLLYLAHSQPDIQMAVCVLSSRMAHPTTGAKKQLFRVIGYLAGAPDLGFLIKPIVPGARLKWPGNDCTTEVPIYEVESVTDADWAGCKRSRRSRTSIQLYVGGGLVGSMVRSQRSIALSSAESEYLALVSGACEATYLVDVLRFLVREEAEVRLTCLTDSAACRGICQRLGAGRVRHLQCAVLWVQQAVRRQLRIGTISGSDNPADIGTKPLGGGRIRELLWTMGCLEADGSEYGLEDYEAAQQKKAMATALKEMKNGGHKVNNVKAILPLVLLLSQVGAIQGLGLAAAAQKPDGDEWLATIAVTVGLGIFLLALVYGIPWGVLRLLKWSLRVFLDQGKGKQKRREKSVQANLGMSRKEERFTNEYVDRCTEMRQVISEQRAELDEFEKLVRKLRAENAELRRAQRPTVQVPPEIAVTARNAFFKDKYMEWLPHVPVIIRGRRRNGNPYESHDYLPVTTLELGLSRQKNAWSDAQVARNVNEAALRQMGQPGPNDPIYMMSREVCVDSQIRLRQPLQALREVSYQLFARDQILASAFEERRDMLCVPCRCVCPAEIRTFWRNAPMFYVDCRGRVLTASSQRRSRAPGRAGCDESEQQQHFRRLKRDNAVAEFTRKVSMRELCEWSALRLRVLRGADCVIRELCKDAQVLQQWTERLGTRSRREELASCATRPSRRQAGGSHLGGAALTRACKIACPTWGEADAGGGPHQVEPLQVKPGRRRARPTALLGAGSGASWPEGEDHYSKLSVKSLVTLFARNLELVSSMKTSNHHADGRRGLQLAAGRTHRDHTFVTELLSNSSYRPGHDFIMEPSTSQWHGFARLWRTCMVMQAPWRRVEDPVRHWDGESLLLTGFPGTGKTHLAKKIVEALWEHGDTVHIITKTHAAVQNGTWGWGRRRRTIGCSATSATGTAAPPGWSSKSSLS</sequence>
<evidence type="ECO:0000256" key="1">
    <source>
        <dbReference type="SAM" id="Coils"/>
    </source>
</evidence>
<evidence type="ECO:0000313" key="5">
    <source>
        <dbReference type="Proteomes" id="UP000186817"/>
    </source>
</evidence>
<feature type="coiled-coil region" evidence="1">
    <location>
        <begin position="844"/>
        <end position="878"/>
    </location>
</feature>
<dbReference type="EMBL" id="LSRX01000704">
    <property type="protein sequence ID" value="OLP90573.1"/>
    <property type="molecule type" value="Genomic_DNA"/>
</dbReference>
<keyword evidence="3" id="KW-0812">Transmembrane</keyword>
<dbReference type="OrthoDB" id="414945at2759"/>
<keyword evidence="3" id="KW-1133">Transmembrane helix</keyword>
<dbReference type="Proteomes" id="UP000186817">
    <property type="component" value="Unassembled WGS sequence"/>
</dbReference>
<comment type="caution">
    <text evidence="4">The sequence shown here is derived from an EMBL/GenBank/DDBJ whole genome shotgun (WGS) entry which is preliminary data.</text>
</comment>
<keyword evidence="3" id="KW-0472">Membrane</keyword>
<dbReference type="PANTHER" id="PTHR11439:SF463">
    <property type="entry name" value="REVERSE TRANSCRIPTASE TY1_COPIA-TYPE DOMAIN-CONTAINING PROTEIN"/>
    <property type="match status" value="1"/>
</dbReference>
<dbReference type="SUPFAM" id="SSF52540">
    <property type="entry name" value="P-loop containing nucleoside triphosphate hydrolases"/>
    <property type="match status" value="1"/>
</dbReference>
<dbReference type="CDD" id="cd09272">
    <property type="entry name" value="RNase_HI_RT_Ty1"/>
    <property type="match status" value="1"/>
</dbReference>
<proteinExistence type="predicted"/>
<feature type="transmembrane region" description="Helical" evidence="3">
    <location>
        <begin position="741"/>
        <end position="760"/>
    </location>
</feature>
<accession>A0A1Q9D5W0</accession>
<feature type="region of interest" description="Disordered" evidence="2">
    <location>
        <begin position="1378"/>
        <end position="1397"/>
    </location>
</feature>
<evidence type="ECO:0000313" key="4">
    <source>
        <dbReference type="EMBL" id="OLP90573.1"/>
    </source>
</evidence>
<keyword evidence="1" id="KW-0175">Coiled coil</keyword>
<evidence type="ECO:0000256" key="2">
    <source>
        <dbReference type="SAM" id="MobiDB-lite"/>
    </source>
</evidence>
<dbReference type="Gene3D" id="3.40.50.300">
    <property type="entry name" value="P-loop containing nucleotide triphosphate hydrolases"/>
    <property type="match status" value="1"/>
</dbReference>
<dbReference type="PANTHER" id="PTHR11439">
    <property type="entry name" value="GAG-POL-RELATED RETROTRANSPOSON"/>
    <property type="match status" value="1"/>
</dbReference>